<reference evidence="3" key="1">
    <citation type="journal article" date="2019" name="Int. J. Syst. Evol. Microbiol.">
        <title>The Global Catalogue of Microorganisms (GCM) 10K type strain sequencing project: providing services to taxonomists for standard genome sequencing and annotation.</title>
        <authorList>
            <consortium name="The Broad Institute Genomics Platform"/>
            <consortium name="The Broad Institute Genome Sequencing Center for Infectious Disease"/>
            <person name="Wu L."/>
            <person name="Ma J."/>
        </authorList>
    </citation>
    <scope>NUCLEOTIDE SEQUENCE [LARGE SCALE GENOMIC DNA]</scope>
    <source>
        <strain evidence="3">CCUG 55131</strain>
    </source>
</reference>
<evidence type="ECO:0000313" key="2">
    <source>
        <dbReference type="EMBL" id="MFD2175322.1"/>
    </source>
</evidence>
<proteinExistence type="predicted"/>
<comment type="caution">
    <text evidence="2">The sequence shown here is derived from an EMBL/GenBank/DDBJ whole genome shotgun (WGS) entry which is preliminary data.</text>
</comment>
<keyword evidence="3" id="KW-1185">Reference proteome</keyword>
<accession>A0ABW5AAH6</accession>
<evidence type="ECO:0000313" key="3">
    <source>
        <dbReference type="Proteomes" id="UP001597413"/>
    </source>
</evidence>
<protein>
    <submittedName>
        <fullName evidence="2">Uncharacterized protein</fullName>
    </submittedName>
</protein>
<dbReference type="Proteomes" id="UP001597413">
    <property type="component" value="Unassembled WGS sequence"/>
</dbReference>
<organism evidence="2 3">
    <name type="scientific">Rhodobacter lacus</name>
    <dbReference type="NCBI Taxonomy" id="1641972"/>
    <lineage>
        <taxon>Bacteria</taxon>
        <taxon>Pseudomonadati</taxon>
        <taxon>Pseudomonadota</taxon>
        <taxon>Alphaproteobacteria</taxon>
        <taxon>Rhodobacterales</taxon>
        <taxon>Rhodobacter group</taxon>
        <taxon>Rhodobacter</taxon>
    </lineage>
</organism>
<feature type="region of interest" description="Disordered" evidence="1">
    <location>
        <begin position="42"/>
        <end position="71"/>
    </location>
</feature>
<dbReference type="EMBL" id="JBHUIX010000013">
    <property type="protein sequence ID" value="MFD2175322.1"/>
    <property type="molecule type" value="Genomic_DNA"/>
</dbReference>
<gene>
    <name evidence="2" type="ORF">ACFSM0_14600</name>
</gene>
<sequence>MHSTGPIGQGRKITAPKSCAPFARKVIPRDGTRDLSGAVRATAAAHKTRSAGARLQPDLAHRTLRDPTSTI</sequence>
<evidence type="ECO:0000256" key="1">
    <source>
        <dbReference type="SAM" id="MobiDB-lite"/>
    </source>
</evidence>
<name>A0ABW5AAH6_9RHOB</name>